<feature type="compositionally biased region" description="Basic and acidic residues" evidence="1">
    <location>
        <begin position="44"/>
        <end position="55"/>
    </location>
</feature>
<evidence type="ECO:0000313" key="2">
    <source>
        <dbReference type="EMBL" id="SHH24521.1"/>
    </source>
</evidence>
<organism evidence="2 3">
    <name type="scientific">Bradyrhizobium erythrophlei</name>
    <dbReference type="NCBI Taxonomy" id="1437360"/>
    <lineage>
        <taxon>Bacteria</taxon>
        <taxon>Pseudomonadati</taxon>
        <taxon>Pseudomonadota</taxon>
        <taxon>Alphaproteobacteria</taxon>
        <taxon>Hyphomicrobiales</taxon>
        <taxon>Nitrobacteraceae</taxon>
        <taxon>Bradyrhizobium</taxon>
    </lineage>
</organism>
<dbReference type="EMBL" id="LT670817">
    <property type="protein sequence ID" value="SHH24521.1"/>
    <property type="molecule type" value="Genomic_DNA"/>
</dbReference>
<sequence length="55" mass="6514">MTPHIRKEFSTRLIDWSPFVMGNTMPPRDPDEDEEDEDEEDRADEPPVVREPDED</sequence>
<gene>
    <name evidence="2" type="ORF">SAMN05443248_4194</name>
</gene>
<feature type="compositionally biased region" description="Basic and acidic residues" evidence="1">
    <location>
        <begin position="1"/>
        <end position="10"/>
    </location>
</feature>
<dbReference type="RefSeq" id="WP_172842610.1">
    <property type="nucleotide sequence ID" value="NZ_LT670817.1"/>
</dbReference>
<evidence type="ECO:0000313" key="3">
    <source>
        <dbReference type="Proteomes" id="UP000189796"/>
    </source>
</evidence>
<reference evidence="2 3" key="1">
    <citation type="submission" date="2016-11" db="EMBL/GenBank/DDBJ databases">
        <authorList>
            <person name="Jaros S."/>
            <person name="Januszkiewicz K."/>
            <person name="Wedrychowicz H."/>
        </authorList>
    </citation>
    <scope>NUCLEOTIDE SEQUENCE [LARGE SCALE GENOMIC DNA]</scope>
    <source>
        <strain evidence="2 3">GAS138</strain>
    </source>
</reference>
<feature type="compositionally biased region" description="Acidic residues" evidence="1">
    <location>
        <begin position="30"/>
        <end position="43"/>
    </location>
</feature>
<name>A0A1M5RE36_9BRAD</name>
<evidence type="ECO:0000256" key="1">
    <source>
        <dbReference type="SAM" id="MobiDB-lite"/>
    </source>
</evidence>
<accession>A0A1M5RE36</accession>
<dbReference type="Proteomes" id="UP000189796">
    <property type="component" value="Chromosome I"/>
</dbReference>
<protein>
    <submittedName>
        <fullName evidence="2">Uncharacterized protein</fullName>
    </submittedName>
</protein>
<dbReference type="AlphaFoldDB" id="A0A1M5RE36"/>
<proteinExistence type="predicted"/>
<feature type="region of interest" description="Disordered" evidence="1">
    <location>
        <begin position="1"/>
        <end position="55"/>
    </location>
</feature>